<reference evidence="8 9" key="1">
    <citation type="submission" date="2019-09" db="EMBL/GenBank/DDBJ databases">
        <title>Actinomadura physcomitrii sp. nov., a novel actinomycete isolated from moss [Physcomitrium sphaericum (Ludw) Fuernr].</title>
        <authorList>
            <person name="Liu C."/>
            <person name="Zhuang X."/>
        </authorList>
    </citation>
    <scope>NUCLEOTIDE SEQUENCE [LARGE SCALE GENOMIC DNA]</scope>
    <source>
        <strain evidence="8 9">CYP1-1B</strain>
    </source>
</reference>
<comment type="caution">
    <text evidence="8">The sequence shown here is derived from an EMBL/GenBank/DDBJ whole genome shotgun (WGS) entry which is preliminary data.</text>
</comment>
<dbReference type="GO" id="GO:0008482">
    <property type="term" value="F:sulfite oxidase activity"/>
    <property type="evidence" value="ECO:0007669"/>
    <property type="project" value="TreeGrafter"/>
</dbReference>
<accession>A0A6L3VHN5</accession>
<dbReference type="CDD" id="cd02110">
    <property type="entry name" value="SO_family_Moco_dimer"/>
    <property type="match status" value="1"/>
</dbReference>
<dbReference type="FunFam" id="3.90.420.10:FF:000002">
    <property type="entry name" value="sulfite oxidase, mitochondrial"/>
    <property type="match status" value="1"/>
</dbReference>
<dbReference type="Pfam" id="PF03404">
    <property type="entry name" value="Mo-co_dimer"/>
    <property type="match status" value="1"/>
</dbReference>
<dbReference type="InterPro" id="IPR008335">
    <property type="entry name" value="Mopterin_OxRdtase_euk"/>
</dbReference>
<dbReference type="InterPro" id="IPR005066">
    <property type="entry name" value="MoCF_OxRdtse_dimer"/>
</dbReference>
<dbReference type="OrthoDB" id="9795587at2"/>
<dbReference type="EMBL" id="WBMR01000292">
    <property type="protein sequence ID" value="KAB2361766.1"/>
    <property type="molecule type" value="Genomic_DNA"/>
</dbReference>
<evidence type="ECO:0000313" key="9">
    <source>
        <dbReference type="Proteomes" id="UP000483004"/>
    </source>
</evidence>
<keyword evidence="2" id="KW-0500">Molybdenum</keyword>
<evidence type="ECO:0000256" key="1">
    <source>
        <dbReference type="ARBA" id="ARBA00001924"/>
    </source>
</evidence>
<dbReference type="InterPro" id="IPR036374">
    <property type="entry name" value="OxRdtase_Mopterin-bd_sf"/>
</dbReference>
<name>A0A6L3VHN5_9ACTN</name>
<evidence type="ECO:0000256" key="3">
    <source>
        <dbReference type="ARBA" id="ARBA00022723"/>
    </source>
</evidence>
<dbReference type="Gene3D" id="2.60.40.650">
    <property type="match status" value="1"/>
</dbReference>
<dbReference type="InterPro" id="IPR014756">
    <property type="entry name" value="Ig_E-set"/>
</dbReference>
<evidence type="ECO:0000313" key="8">
    <source>
        <dbReference type="EMBL" id="KAB2361766.1"/>
    </source>
</evidence>
<evidence type="ECO:0000256" key="5">
    <source>
        <dbReference type="SAM" id="MobiDB-lite"/>
    </source>
</evidence>
<feature type="region of interest" description="Disordered" evidence="5">
    <location>
        <begin position="1"/>
        <end position="42"/>
    </location>
</feature>
<evidence type="ECO:0000259" key="7">
    <source>
        <dbReference type="Pfam" id="PF03404"/>
    </source>
</evidence>
<dbReference type="Proteomes" id="UP000483004">
    <property type="component" value="Unassembled WGS sequence"/>
</dbReference>
<dbReference type="PANTHER" id="PTHR19372:SF7">
    <property type="entry name" value="SULFITE OXIDASE, MITOCHONDRIAL"/>
    <property type="match status" value="1"/>
</dbReference>
<keyword evidence="4" id="KW-0560">Oxidoreductase</keyword>
<dbReference type="GO" id="GO:0030151">
    <property type="term" value="F:molybdenum ion binding"/>
    <property type="evidence" value="ECO:0007669"/>
    <property type="project" value="InterPro"/>
</dbReference>
<dbReference type="Gene3D" id="3.90.420.10">
    <property type="entry name" value="Oxidoreductase, molybdopterin-binding domain"/>
    <property type="match status" value="1"/>
</dbReference>
<evidence type="ECO:0000259" key="6">
    <source>
        <dbReference type="Pfam" id="PF00174"/>
    </source>
</evidence>
<evidence type="ECO:0000256" key="2">
    <source>
        <dbReference type="ARBA" id="ARBA00022505"/>
    </source>
</evidence>
<dbReference type="SUPFAM" id="SSF81296">
    <property type="entry name" value="E set domains"/>
    <property type="match status" value="1"/>
</dbReference>
<feature type="domain" description="Oxidoreductase molybdopterin-binding" evidence="6">
    <location>
        <begin position="41"/>
        <end position="217"/>
    </location>
</feature>
<feature type="compositionally biased region" description="Basic and acidic residues" evidence="5">
    <location>
        <begin position="1"/>
        <end position="16"/>
    </location>
</feature>
<evidence type="ECO:0000256" key="4">
    <source>
        <dbReference type="ARBA" id="ARBA00023002"/>
    </source>
</evidence>
<dbReference type="SUPFAM" id="SSF56524">
    <property type="entry name" value="Oxidoreductase molybdopterin-binding domain"/>
    <property type="match status" value="1"/>
</dbReference>
<protein>
    <submittedName>
        <fullName evidence="8">Sulfite oxidase</fullName>
    </submittedName>
</protein>
<dbReference type="PRINTS" id="PR00407">
    <property type="entry name" value="EUMOPTERIN"/>
</dbReference>
<dbReference type="AlphaFoldDB" id="A0A6L3VHN5"/>
<dbReference type="PANTHER" id="PTHR19372">
    <property type="entry name" value="SULFITE REDUCTASE"/>
    <property type="match status" value="1"/>
</dbReference>
<keyword evidence="3" id="KW-0479">Metal-binding</keyword>
<sequence length="360" mass="38853">MWGKRDDMLVHERDPFNAEPPRAALAGRRTTPPDTFYSRNHGPVPDLDPAAWRLTVDGLVEHPLDLSPADLRERFDEHEVAATLQCAGNRRAGLAEVRAIPGEDPWGPGATSTARWTGVRLADVLAAAGLRPEAAHIEFAAPDVSRLAVPPQPYGGSITVDKALRPEVLLAWAMDGRPLPRVHGAPLRAVVPGWIGARSVKWLTRISARAEPSDNYFQATAYRVLPPDADPAQAGPDDGIPLGPIVVNCDILRPDDGARVPSGPTEVTGYALAGGDRTVARVDVSADGGRSWTQAALDDGDSPWTWRHWRTTLDLPAGEAEIIARAWDSAGAVQPESPVHLWNPKGYANTSWARIRLTCT</sequence>
<dbReference type="GO" id="GO:0020037">
    <property type="term" value="F:heme binding"/>
    <property type="evidence" value="ECO:0007669"/>
    <property type="project" value="TreeGrafter"/>
</dbReference>
<dbReference type="Pfam" id="PF00174">
    <property type="entry name" value="Oxidored_molyb"/>
    <property type="match status" value="1"/>
</dbReference>
<organism evidence="8 9">
    <name type="scientific">Actinomadura montaniterrae</name>
    <dbReference type="NCBI Taxonomy" id="1803903"/>
    <lineage>
        <taxon>Bacteria</taxon>
        <taxon>Bacillati</taxon>
        <taxon>Actinomycetota</taxon>
        <taxon>Actinomycetes</taxon>
        <taxon>Streptosporangiales</taxon>
        <taxon>Thermomonosporaceae</taxon>
        <taxon>Actinomadura</taxon>
    </lineage>
</organism>
<keyword evidence="9" id="KW-1185">Reference proteome</keyword>
<gene>
    <name evidence="8" type="ORF">F9B16_45820</name>
</gene>
<dbReference type="GO" id="GO:0006790">
    <property type="term" value="P:sulfur compound metabolic process"/>
    <property type="evidence" value="ECO:0007669"/>
    <property type="project" value="TreeGrafter"/>
</dbReference>
<proteinExistence type="predicted"/>
<comment type="cofactor">
    <cofactor evidence="1">
        <name>Mo-molybdopterin</name>
        <dbReference type="ChEBI" id="CHEBI:71302"/>
    </cofactor>
</comment>
<dbReference type="InterPro" id="IPR000572">
    <property type="entry name" value="OxRdtase_Mopterin-bd_dom"/>
</dbReference>
<dbReference type="GO" id="GO:0043546">
    <property type="term" value="F:molybdopterin cofactor binding"/>
    <property type="evidence" value="ECO:0007669"/>
    <property type="project" value="TreeGrafter"/>
</dbReference>
<feature type="domain" description="Moybdenum cofactor oxidoreductase dimerisation" evidence="7">
    <location>
        <begin position="247"/>
        <end position="358"/>
    </location>
</feature>